<evidence type="ECO:0000256" key="5">
    <source>
        <dbReference type="ARBA" id="ARBA00033747"/>
    </source>
</evidence>
<dbReference type="InterPro" id="IPR043597">
    <property type="entry name" value="TPH_dom"/>
</dbReference>
<dbReference type="Proteomes" id="UP000663879">
    <property type="component" value="Unassembled WGS sequence"/>
</dbReference>
<evidence type="ECO:0000256" key="6">
    <source>
        <dbReference type="ARBA" id="ARBA00033773"/>
    </source>
</evidence>
<comment type="similarity">
    <text evidence="5">Belongs to the CFAP53 family.</text>
</comment>
<organism evidence="9 10">
    <name type="scientific">Brachionus calyciflorus</name>
    <dbReference type="NCBI Taxonomy" id="104777"/>
    <lineage>
        <taxon>Eukaryota</taxon>
        <taxon>Metazoa</taxon>
        <taxon>Spiralia</taxon>
        <taxon>Gnathifera</taxon>
        <taxon>Rotifera</taxon>
        <taxon>Eurotatoria</taxon>
        <taxon>Monogononta</taxon>
        <taxon>Pseudotrocha</taxon>
        <taxon>Ploima</taxon>
        <taxon>Brachionidae</taxon>
        <taxon>Brachionus</taxon>
    </lineage>
</organism>
<feature type="coiled-coil region" evidence="7">
    <location>
        <begin position="196"/>
        <end position="329"/>
    </location>
</feature>
<keyword evidence="3" id="KW-0969">Cilium</keyword>
<reference evidence="9" key="1">
    <citation type="submission" date="2021-02" db="EMBL/GenBank/DDBJ databases">
        <authorList>
            <person name="Nowell W R."/>
        </authorList>
    </citation>
    <scope>NUCLEOTIDE SEQUENCE</scope>
    <source>
        <strain evidence="9">Ploen Becks lab</strain>
    </source>
</reference>
<dbReference type="PANTHER" id="PTHR31183">
    <property type="entry name" value="TRICHOPLEIN KERATIN FILAMENT-BINDING PROTEIN FAMILY MEMBER"/>
    <property type="match status" value="1"/>
</dbReference>
<keyword evidence="10" id="KW-1185">Reference proteome</keyword>
<protein>
    <recommendedName>
        <fullName evidence="6">Cilia- and flagella-associated protein 53</fullName>
    </recommendedName>
</protein>
<keyword evidence="4" id="KW-0966">Cell projection</keyword>
<name>A0A813LY65_9BILA</name>
<dbReference type="OrthoDB" id="75950at2759"/>
<dbReference type="Pfam" id="PF13868">
    <property type="entry name" value="TPH"/>
    <property type="match status" value="1"/>
</dbReference>
<accession>A0A813LY65</accession>
<keyword evidence="2 7" id="KW-0175">Coiled coil</keyword>
<sequence length="501" mass="61146">MRDIIGPNPGQFGVLAKPIRPGNESFVQKNNKIKLERELFDASHQLNVNDKIKYDFFDDINRKAKLKQIDRTVEEIMNQRNFLLFERRKKLKDLLFNEDKMYEQELMSRAITPLERAAQLREKAKQIRINRELEKAAFIQEKLDQKWRSECDELRTFQSKQLQAGMKEEHMRQIEEKVCRDRHKLEEEAMFADLWYQDIQAKKDKEDREARKAYEKNMEVAQVLKQQMEVLERQKEEEKRIKAENGRLMREKENLDKLEKQLLYQKKLEDQANRRHELDLNVKAKLFNEAKRAKEELMFDLKALEDSLISFQNEDMEKARRKQELMEEQKIYREYLRQQYEEEKRNEKELDLIISEEIEKQMQKRLAKWKAEKQARKNLLEKVVKERQMQINDKIQRNIQREQELELEKQEINKIIEFYKKQEVEEKLRLREKIKNYGQDLTEQMHYTNAQKKISEELDRQEGDMYYRNEIEYQNRLNATMQSIQDKNLASQFANWFLSEM</sequence>
<evidence type="ECO:0000259" key="8">
    <source>
        <dbReference type="Pfam" id="PF13868"/>
    </source>
</evidence>
<dbReference type="PANTHER" id="PTHR31183:SF1">
    <property type="entry name" value="CILIA- AND FLAGELLA-ASSOCIATED PROTEIN 53"/>
    <property type="match status" value="1"/>
</dbReference>
<gene>
    <name evidence="9" type="ORF">OXX778_LOCUS972</name>
</gene>
<evidence type="ECO:0000256" key="3">
    <source>
        <dbReference type="ARBA" id="ARBA00023069"/>
    </source>
</evidence>
<comment type="subcellular location">
    <subcellularLocation>
        <location evidence="1">Cell projection</location>
        <location evidence="1">Cilium</location>
    </subcellularLocation>
</comment>
<comment type="caution">
    <text evidence="9">The sequence shown here is derived from an EMBL/GenBank/DDBJ whole genome shotgun (WGS) entry which is preliminary data.</text>
</comment>
<feature type="domain" description="Trichohyalin-plectin-homology" evidence="8">
    <location>
        <begin position="148"/>
        <end position="484"/>
    </location>
</feature>
<dbReference type="InterPro" id="IPR043596">
    <property type="entry name" value="CFAP53/TCHP"/>
</dbReference>
<evidence type="ECO:0000313" key="9">
    <source>
        <dbReference type="EMBL" id="CAF0710400.1"/>
    </source>
</evidence>
<dbReference type="GO" id="GO:0005929">
    <property type="term" value="C:cilium"/>
    <property type="evidence" value="ECO:0007669"/>
    <property type="project" value="UniProtKB-SubCell"/>
</dbReference>
<evidence type="ECO:0000256" key="2">
    <source>
        <dbReference type="ARBA" id="ARBA00023054"/>
    </source>
</evidence>
<feature type="coiled-coil region" evidence="7">
    <location>
        <begin position="385"/>
        <end position="422"/>
    </location>
</feature>
<evidence type="ECO:0000256" key="7">
    <source>
        <dbReference type="SAM" id="Coils"/>
    </source>
</evidence>
<evidence type="ECO:0000256" key="1">
    <source>
        <dbReference type="ARBA" id="ARBA00004138"/>
    </source>
</evidence>
<evidence type="ECO:0000256" key="4">
    <source>
        <dbReference type="ARBA" id="ARBA00023273"/>
    </source>
</evidence>
<evidence type="ECO:0000313" key="10">
    <source>
        <dbReference type="Proteomes" id="UP000663879"/>
    </source>
</evidence>
<dbReference type="EMBL" id="CAJNOC010000056">
    <property type="protein sequence ID" value="CAF0710400.1"/>
    <property type="molecule type" value="Genomic_DNA"/>
</dbReference>
<proteinExistence type="inferred from homology"/>
<dbReference type="AlphaFoldDB" id="A0A813LY65"/>